<accession>A0AAW0HPQ7</accession>
<evidence type="ECO:0000313" key="10">
    <source>
        <dbReference type="Proteomes" id="UP001488838"/>
    </source>
</evidence>
<keyword evidence="4" id="KW-0833">Ubl conjugation pathway</keyword>
<keyword evidence="3" id="KW-0645">Protease</keyword>
<feature type="region of interest" description="Disordered" evidence="7">
    <location>
        <begin position="75"/>
        <end position="190"/>
    </location>
</feature>
<dbReference type="GO" id="GO:0016579">
    <property type="term" value="P:protein deubiquitination"/>
    <property type="evidence" value="ECO:0007669"/>
    <property type="project" value="InterPro"/>
</dbReference>
<comment type="caution">
    <text evidence="9">The sequence shown here is derived from an EMBL/GenBank/DDBJ whole genome shotgun (WGS) entry which is preliminary data.</text>
</comment>
<keyword evidence="6" id="KW-0788">Thiol protease</keyword>
<evidence type="ECO:0000256" key="4">
    <source>
        <dbReference type="ARBA" id="ARBA00022786"/>
    </source>
</evidence>
<dbReference type="InterPro" id="IPR001394">
    <property type="entry name" value="Peptidase_C19_UCH"/>
</dbReference>
<dbReference type="PROSITE" id="PS00972">
    <property type="entry name" value="USP_1"/>
    <property type="match status" value="1"/>
</dbReference>
<evidence type="ECO:0000313" key="9">
    <source>
        <dbReference type="EMBL" id="KAK7804005.1"/>
    </source>
</evidence>
<dbReference type="EMBL" id="JBBHLL010000396">
    <property type="protein sequence ID" value="KAK7804005.1"/>
    <property type="molecule type" value="Genomic_DNA"/>
</dbReference>
<dbReference type="InterPro" id="IPR050164">
    <property type="entry name" value="Peptidase_C19"/>
</dbReference>
<reference evidence="9 10" key="1">
    <citation type="journal article" date="2023" name="bioRxiv">
        <title>Conserved and derived expression patterns and positive selection on dental genes reveal complex evolutionary context of ever-growing rodent molars.</title>
        <authorList>
            <person name="Calamari Z.T."/>
            <person name="Song A."/>
            <person name="Cohen E."/>
            <person name="Akter M."/>
            <person name="Roy R.D."/>
            <person name="Hallikas O."/>
            <person name="Christensen M.M."/>
            <person name="Li P."/>
            <person name="Marangoni P."/>
            <person name="Jernvall J."/>
            <person name="Klein O.D."/>
        </authorList>
    </citation>
    <scope>NUCLEOTIDE SEQUENCE [LARGE SCALE GENOMIC DNA]</scope>
    <source>
        <strain evidence="9">V071</strain>
    </source>
</reference>
<comment type="catalytic activity">
    <reaction evidence="1">
        <text>Thiol-dependent hydrolysis of ester, thioester, amide, peptide and isopeptide bonds formed by the C-terminal Gly of ubiquitin (a 76-residue protein attached to proteins as an intracellular targeting signal).</text>
        <dbReference type="EC" id="3.4.19.12"/>
    </reaction>
</comment>
<dbReference type="PROSITE" id="PS50235">
    <property type="entry name" value="USP_3"/>
    <property type="match status" value="1"/>
</dbReference>
<dbReference type="InterPro" id="IPR038765">
    <property type="entry name" value="Papain-like_cys_pep_sf"/>
</dbReference>
<dbReference type="InterPro" id="IPR028889">
    <property type="entry name" value="USP"/>
</dbReference>
<dbReference type="GO" id="GO:0005829">
    <property type="term" value="C:cytosol"/>
    <property type="evidence" value="ECO:0007669"/>
    <property type="project" value="TreeGrafter"/>
</dbReference>
<sequence>MDISMERSSHQNMGKKLFFLLGGSIAGGVVTVSLDCIVCTPGIFSSIWTKQPEKPKRNHDIESSNPFCRKHEKSVCGPLNSTRESDTALPRQAPPAAMLKEGEQSTSEKRRRISTSSLEPNENILKKIIPNQERNPRAITPGEKRKKLTDSRDQQKCNESLLQKPDLGDTVLPTQTHSDERIGSGLSQEIPTYNNVQSPLNIYTKQLTCEGFYNLGNTCYMNSILQCVFGIPTFAKDLLTQGIRWEKLSCALIELLSQLLVLKDIGGRDQGQLLINVKKPISTVTNTFLGDEQNDAHEFLGKTKLRNLFHQLMLGTASTKMFVCLVNAVEIELDGSAVCEACGEATLNTEVSNHLSVDLHQGTKEHSLSIQKSLYLFFTPEKLSLVHFEENSSESLFIHLKCYHLTSDGYLVKRQQTVNISKYLAVSSHCKEYMKPPCPLPNETPNVDYDVETNENTEVQNLQRMCEELSEEQWQMGLKMVLKWSQIVKREYRMLSEKTSLALTHIQVPGLTQMSLQQVPENPKLKTHENINVYGKSDHHTTTEMFNYFVLKQKIMEGSQMIK</sequence>
<dbReference type="GO" id="GO:0006508">
    <property type="term" value="P:proteolysis"/>
    <property type="evidence" value="ECO:0007669"/>
    <property type="project" value="UniProtKB-KW"/>
</dbReference>
<dbReference type="PANTHER" id="PTHR24006:SF711">
    <property type="entry name" value="UBIQUITIN CARBOXYL-TERMINAL HYDROLASE 29"/>
    <property type="match status" value="1"/>
</dbReference>
<evidence type="ECO:0000256" key="5">
    <source>
        <dbReference type="ARBA" id="ARBA00022801"/>
    </source>
</evidence>
<dbReference type="Pfam" id="PF00443">
    <property type="entry name" value="UCH"/>
    <property type="match status" value="1"/>
</dbReference>
<evidence type="ECO:0000256" key="6">
    <source>
        <dbReference type="ARBA" id="ARBA00022807"/>
    </source>
</evidence>
<name>A0AAW0HPQ7_MYOGA</name>
<evidence type="ECO:0000256" key="3">
    <source>
        <dbReference type="ARBA" id="ARBA00022670"/>
    </source>
</evidence>
<dbReference type="EC" id="3.4.19.12" evidence="2"/>
<keyword evidence="10" id="KW-1185">Reference proteome</keyword>
<dbReference type="GO" id="GO:0005634">
    <property type="term" value="C:nucleus"/>
    <property type="evidence" value="ECO:0007669"/>
    <property type="project" value="TreeGrafter"/>
</dbReference>
<dbReference type="GO" id="GO:0000082">
    <property type="term" value="P:G1/S transition of mitotic cell cycle"/>
    <property type="evidence" value="ECO:0007669"/>
    <property type="project" value="TreeGrafter"/>
</dbReference>
<evidence type="ECO:0000259" key="8">
    <source>
        <dbReference type="PROSITE" id="PS50235"/>
    </source>
</evidence>
<evidence type="ECO:0000256" key="2">
    <source>
        <dbReference type="ARBA" id="ARBA00012759"/>
    </source>
</evidence>
<dbReference type="AlphaFoldDB" id="A0AAW0HPQ7"/>
<feature type="domain" description="USP" evidence="8">
    <location>
        <begin position="210"/>
        <end position="499"/>
    </location>
</feature>
<dbReference type="InterPro" id="IPR018200">
    <property type="entry name" value="USP_CS"/>
</dbReference>
<protein>
    <recommendedName>
        <fullName evidence="2">ubiquitinyl hydrolase 1</fullName>
        <ecNumber evidence="2">3.4.19.12</ecNumber>
    </recommendedName>
</protein>
<dbReference type="GO" id="GO:0004843">
    <property type="term" value="F:cysteine-type deubiquitinase activity"/>
    <property type="evidence" value="ECO:0007669"/>
    <property type="project" value="UniProtKB-EC"/>
</dbReference>
<evidence type="ECO:0000256" key="1">
    <source>
        <dbReference type="ARBA" id="ARBA00000707"/>
    </source>
</evidence>
<evidence type="ECO:0000256" key="7">
    <source>
        <dbReference type="SAM" id="MobiDB-lite"/>
    </source>
</evidence>
<organism evidence="9 10">
    <name type="scientific">Myodes glareolus</name>
    <name type="common">Bank vole</name>
    <name type="synonym">Clethrionomys glareolus</name>
    <dbReference type="NCBI Taxonomy" id="447135"/>
    <lineage>
        <taxon>Eukaryota</taxon>
        <taxon>Metazoa</taxon>
        <taxon>Chordata</taxon>
        <taxon>Craniata</taxon>
        <taxon>Vertebrata</taxon>
        <taxon>Euteleostomi</taxon>
        <taxon>Mammalia</taxon>
        <taxon>Eutheria</taxon>
        <taxon>Euarchontoglires</taxon>
        <taxon>Glires</taxon>
        <taxon>Rodentia</taxon>
        <taxon>Myomorpha</taxon>
        <taxon>Muroidea</taxon>
        <taxon>Cricetidae</taxon>
        <taxon>Arvicolinae</taxon>
        <taxon>Myodes</taxon>
    </lineage>
</organism>
<proteinExistence type="predicted"/>
<keyword evidence="5" id="KW-0378">Hydrolase</keyword>
<dbReference type="Gene3D" id="3.90.70.10">
    <property type="entry name" value="Cysteine proteinases"/>
    <property type="match status" value="1"/>
</dbReference>
<dbReference type="SUPFAM" id="SSF54001">
    <property type="entry name" value="Cysteine proteinases"/>
    <property type="match status" value="1"/>
</dbReference>
<dbReference type="CDD" id="cd02257">
    <property type="entry name" value="Peptidase_C19"/>
    <property type="match status" value="1"/>
</dbReference>
<gene>
    <name evidence="9" type="ORF">U0070_008186</name>
</gene>
<dbReference type="Proteomes" id="UP001488838">
    <property type="component" value="Unassembled WGS sequence"/>
</dbReference>
<dbReference type="PANTHER" id="PTHR24006">
    <property type="entry name" value="UBIQUITIN CARBOXYL-TERMINAL HYDROLASE"/>
    <property type="match status" value="1"/>
</dbReference>